<feature type="binding site" evidence="3">
    <location>
        <position position="430"/>
    </location>
    <ligand>
        <name>Zn(2+)</name>
        <dbReference type="ChEBI" id="CHEBI:29105"/>
        <label>2</label>
    </ligand>
</feature>
<dbReference type="Proteomes" id="UP000823612">
    <property type="component" value="Unassembled WGS sequence"/>
</dbReference>
<feature type="binding site" evidence="3">
    <location>
        <position position="272"/>
    </location>
    <ligand>
        <name>Zn(2+)</name>
        <dbReference type="ChEBI" id="CHEBI:29105"/>
        <label>2</label>
    </ligand>
</feature>
<feature type="binding site" evidence="3">
    <location>
        <position position="314"/>
    </location>
    <ligand>
        <name>Zn(2+)</name>
        <dbReference type="ChEBI" id="CHEBI:29105"/>
        <label>2</label>
    </ligand>
</feature>
<dbReference type="PRINTS" id="PR00113">
    <property type="entry name" value="ALKPHPHTASE"/>
</dbReference>
<keyword evidence="5" id="KW-0732">Signal</keyword>
<dbReference type="Gene3D" id="3.40.720.10">
    <property type="entry name" value="Alkaline Phosphatase, subunit A"/>
    <property type="match status" value="1"/>
</dbReference>
<dbReference type="AlphaFoldDB" id="A0A9D9DS52"/>
<feature type="chain" id="PRO_5038428727" evidence="5">
    <location>
        <begin position="23"/>
        <end position="557"/>
    </location>
</feature>
<dbReference type="Gene3D" id="1.10.60.40">
    <property type="match status" value="1"/>
</dbReference>
<feature type="binding site" evidence="3">
    <location>
        <position position="34"/>
    </location>
    <ligand>
        <name>Mg(2+)</name>
        <dbReference type="ChEBI" id="CHEBI:18420"/>
    </ligand>
</feature>
<dbReference type="InterPro" id="IPR017850">
    <property type="entry name" value="Alkaline_phosphatase_core_sf"/>
</dbReference>
<evidence type="ECO:0000256" key="5">
    <source>
        <dbReference type="SAM" id="SignalP"/>
    </source>
</evidence>
<evidence type="ECO:0000256" key="2">
    <source>
        <dbReference type="PIRSR" id="PIRSR601952-1"/>
    </source>
</evidence>
<protein>
    <submittedName>
        <fullName evidence="6">Alkaline phosphatase</fullName>
    </submittedName>
</protein>
<feature type="binding site" evidence="3">
    <location>
        <position position="34"/>
    </location>
    <ligand>
        <name>Zn(2+)</name>
        <dbReference type="ChEBI" id="CHEBI:29105"/>
        <label>2</label>
    </ligand>
</feature>
<dbReference type="PANTHER" id="PTHR11596:SF5">
    <property type="entry name" value="ALKALINE PHOSPHATASE"/>
    <property type="match status" value="1"/>
</dbReference>
<reference evidence="6" key="1">
    <citation type="submission" date="2020-10" db="EMBL/GenBank/DDBJ databases">
        <authorList>
            <person name="Gilroy R."/>
        </authorList>
    </citation>
    <scope>NUCLEOTIDE SEQUENCE</scope>
    <source>
        <strain evidence="6">2889</strain>
    </source>
</reference>
<comment type="cofactor">
    <cofactor evidence="3">
        <name>Zn(2+)</name>
        <dbReference type="ChEBI" id="CHEBI:29105"/>
    </cofactor>
    <text evidence="3">Binds 2 Zn(2+) ions.</text>
</comment>
<comment type="caution">
    <text evidence="6">The sequence shown here is derived from an EMBL/GenBank/DDBJ whole genome shotgun (WGS) entry which is preliminary data.</text>
</comment>
<dbReference type="SUPFAM" id="SSF53649">
    <property type="entry name" value="Alkaline phosphatase-like"/>
    <property type="match status" value="1"/>
</dbReference>
<feature type="binding site" evidence="3">
    <location>
        <position position="145"/>
    </location>
    <ligand>
        <name>Mg(2+)</name>
        <dbReference type="ChEBI" id="CHEBI:18420"/>
    </ligand>
</feature>
<dbReference type="EMBL" id="JADIMZ010000112">
    <property type="protein sequence ID" value="MBO8433157.1"/>
    <property type="molecule type" value="Genomic_DNA"/>
</dbReference>
<dbReference type="CDD" id="cd16012">
    <property type="entry name" value="ALP"/>
    <property type="match status" value="1"/>
</dbReference>
<comment type="cofactor">
    <cofactor evidence="3">
        <name>Mg(2+)</name>
        <dbReference type="ChEBI" id="CHEBI:18420"/>
    </cofactor>
    <text evidence="3">Binds 1 Mg(2+) ion.</text>
</comment>
<evidence type="ECO:0000256" key="1">
    <source>
        <dbReference type="ARBA" id="ARBA00022553"/>
    </source>
</evidence>
<organism evidence="6 7">
    <name type="scientific">Candidatus Pullibacteroides excrementavium</name>
    <dbReference type="NCBI Taxonomy" id="2840905"/>
    <lineage>
        <taxon>Bacteria</taxon>
        <taxon>Pseudomonadati</taxon>
        <taxon>Bacteroidota</taxon>
        <taxon>Bacteroidia</taxon>
        <taxon>Bacteroidales</taxon>
        <taxon>Candidatus Pullibacteroides</taxon>
    </lineage>
</organism>
<comment type="similarity">
    <text evidence="4">Belongs to the alkaline phosphatase family.</text>
</comment>
<keyword evidence="3" id="KW-0460">Magnesium</keyword>
<dbReference type="PANTHER" id="PTHR11596">
    <property type="entry name" value="ALKALINE PHOSPHATASE"/>
    <property type="match status" value="1"/>
</dbReference>
<evidence type="ECO:0000313" key="7">
    <source>
        <dbReference type="Proteomes" id="UP000823612"/>
    </source>
</evidence>
<dbReference type="InterPro" id="IPR001952">
    <property type="entry name" value="Alkaline_phosphatase"/>
</dbReference>
<keyword evidence="3" id="KW-0862">Zinc</keyword>
<sequence length="557" mass="62129">MKSLRLWLIIAAMGLASTSLKAQEIKNVIVMIPDGCSTEWLAFGRWMNQGLPLHIDAQIRGLVRTYCSDSPIGDSAPTGSTYATGHRSRDGYIATYPDRSMDELGRRFATDSAMAFRPMFTIMEAAKRKGMKTGEVFTCYFTHATPADFLAHTPNRNQYARICQQMVCQAPDLMLGGGSFYIDSALNLTGFDALSELEANGIAYVKDFSSVKKADRQGASKIWGLFAPQDMAFEIDRPEEQPSIAEMTRFALDFLSRSDSGFLLMVEGSKIDWGAHDNDIPASVHDFLAFDKAVGVALDFARQDGQTLVMVMPDHQTGGPTIGNYRSSDIYAEISVEDIFGKLSRYQKSVEQACREILDDSRWAEGSLEVRKELIREALESDFLLADIPEETLENMAACLEKEGFSDESTRVLSAEINRQSYIGWTTHGHHGGDVFFATYHPDESRCLRGVIDNEDIAPYICQEAGLGNLDSLSLQYYRPIGEVFPKAVIKIKGGDVSKPGVDPEYAEVRLKGKTRRIRLFPNRDYCEVNGKRCPLPGICIYNGVDFYLPEARLWLE</sequence>
<feature type="binding site" evidence="3">
    <location>
        <position position="276"/>
    </location>
    <ligand>
        <name>Zn(2+)</name>
        <dbReference type="ChEBI" id="CHEBI:29105"/>
        <label>2</label>
    </ligand>
</feature>
<reference evidence="6" key="2">
    <citation type="journal article" date="2021" name="PeerJ">
        <title>Extensive microbial diversity within the chicken gut microbiome revealed by metagenomics and culture.</title>
        <authorList>
            <person name="Gilroy R."/>
            <person name="Ravi A."/>
            <person name="Getino M."/>
            <person name="Pursley I."/>
            <person name="Horton D.L."/>
            <person name="Alikhan N.F."/>
            <person name="Baker D."/>
            <person name="Gharbi K."/>
            <person name="Hall N."/>
            <person name="Watson M."/>
            <person name="Adriaenssens E.M."/>
            <person name="Foster-Nyarko E."/>
            <person name="Jarju S."/>
            <person name="Secka A."/>
            <person name="Antonio M."/>
            <person name="Oren A."/>
            <person name="Chaudhuri R.R."/>
            <person name="La Ragione R."/>
            <person name="Hildebrand F."/>
            <person name="Pallen M.J."/>
        </authorList>
    </citation>
    <scope>NUCLEOTIDE SEQUENCE</scope>
    <source>
        <strain evidence="6">2889</strain>
    </source>
</reference>
<dbReference type="GO" id="GO:0046872">
    <property type="term" value="F:metal ion binding"/>
    <property type="evidence" value="ECO:0007669"/>
    <property type="project" value="UniProtKB-KW"/>
</dbReference>
<dbReference type="SMART" id="SM00098">
    <property type="entry name" value="alkPPc"/>
    <property type="match status" value="1"/>
</dbReference>
<keyword evidence="1" id="KW-0597">Phosphoprotein</keyword>
<accession>A0A9D9DS52</accession>
<feature type="binding site" evidence="3">
    <location>
        <position position="315"/>
    </location>
    <ligand>
        <name>Zn(2+)</name>
        <dbReference type="ChEBI" id="CHEBI:29105"/>
        <label>2</label>
    </ligand>
</feature>
<feature type="signal peptide" evidence="5">
    <location>
        <begin position="1"/>
        <end position="22"/>
    </location>
</feature>
<evidence type="ECO:0000313" key="6">
    <source>
        <dbReference type="EMBL" id="MBO8433157.1"/>
    </source>
</evidence>
<proteinExistence type="inferred from homology"/>
<feature type="binding site" evidence="3">
    <location>
        <position position="267"/>
    </location>
    <ligand>
        <name>Mg(2+)</name>
        <dbReference type="ChEBI" id="CHEBI:18420"/>
    </ligand>
</feature>
<dbReference type="GO" id="GO:0004035">
    <property type="term" value="F:alkaline phosphatase activity"/>
    <property type="evidence" value="ECO:0007669"/>
    <property type="project" value="TreeGrafter"/>
</dbReference>
<dbReference type="Pfam" id="PF00245">
    <property type="entry name" value="Alk_phosphatase"/>
    <property type="match status" value="1"/>
</dbReference>
<evidence type="ECO:0000256" key="3">
    <source>
        <dbReference type="PIRSR" id="PIRSR601952-2"/>
    </source>
</evidence>
<feature type="active site" description="Phosphoserine intermediate" evidence="2">
    <location>
        <position position="75"/>
    </location>
</feature>
<keyword evidence="3" id="KW-0479">Metal-binding</keyword>
<evidence type="ECO:0000256" key="4">
    <source>
        <dbReference type="RuleBase" id="RU003946"/>
    </source>
</evidence>
<name>A0A9D9DS52_9BACT</name>
<feature type="binding site" evidence="3">
    <location>
        <position position="143"/>
    </location>
    <ligand>
        <name>Mg(2+)</name>
        <dbReference type="ChEBI" id="CHEBI:18420"/>
    </ligand>
</feature>
<gene>
    <name evidence="6" type="ORF">IAB08_07685</name>
</gene>